<feature type="non-terminal residue" evidence="5">
    <location>
        <position position="1"/>
    </location>
</feature>
<evidence type="ECO:0000313" key="6">
    <source>
        <dbReference type="Proteomes" id="UP001174909"/>
    </source>
</evidence>
<dbReference type="PANTHER" id="PTHR22625:SF70">
    <property type="entry name" value="PLEXIN A, ISOFORM A"/>
    <property type="match status" value="1"/>
</dbReference>
<dbReference type="InterPro" id="IPR013783">
    <property type="entry name" value="Ig-like_fold"/>
</dbReference>
<keyword evidence="3" id="KW-0325">Glycoprotein</keyword>
<comment type="caution">
    <text evidence="5">The sequence shown here is derived from an EMBL/GenBank/DDBJ whole genome shotgun (WGS) entry which is preliminary data.</text>
</comment>
<dbReference type="Gene3D" id="2.60.40.10">
    <property type="entry name" value="Immunoglobulins"/>
    <property type="match status" value="1"/>
</dbReference>
<accession>A0AA35TX72</accession>
<name>A0AA35TX72_GEOBA</name>
<keyword evidence="6" id="KW-1185">Reference proteome</keyword>
<feature type="domain" description="PSI" evidence="4">
    <location>
        <begin position="110"/>
        <end position="161"/>
    </location>
</feature>
<dbReference type="GO" id="GO:0005886">
    <property type="term" value="C:plasma membrane"/>
    <property type="evidence" value="ECO:0007669"/>
    <property type="project" value="TreeGrafter"/>
</dbReference>
<gene>
    <name evidence="5" type="ORF">GBAR_LOCUS30579</name>
</gene>
<dbReference type="SUPFAM" id="SSF103575">
    <property type="entry name" value="Plexin repeat"/>
    <property type="match status" value="1"/>
</dbReference>
<dbReference type="AlphaFoldDB" id="A0AA35TX72"/>
<evidence type="ECO:0000259" key="4">
    <source>
        <dbReference type="SMART" id="SM00423"/>
    </source>
</evidence>
<protein>
    <submittedName>
        <fullName evidence="5">Plexin-A4</fullName>
    </submittedName>
</protein>
<organism evidence="5 6">
    <name type="scientific">Geodia barretti</name>
    <name type="common">Barrett's horny sponge</name>
    <dbReference type="NCBI Taxonomy" id="519541"/>
    <lineage>
        <taxon>Eukaryota</taxon>
        <taxon>Metazoa</taxon>
        <taxon>Porifera</taxon>
        <taxon>Demospongiae</taxon>
        <taxon>Heteroscleromorpha</taxon>
        <taxon>Tetractinellida</taxon>
        <taxon>Astrophorina</taxon>
        <taxon>Geodiidae</taxon>
        <taxon>Geodia</taxon>
    </lineage>
</organism>
<dbReference type="Pfam" id="PF01437">
    <property type="entry name" value="PSI"/>
    <property type="match status" value="1"/>
</dbReference>
<reference evidence="5" key="1">
    <citation type="submission" date="2023-03" db="EMBL/GenBank/DDBJ databases">
        <authorList>
            <person name="Steffen K."/>
            <person name="Cardenas P."/>
        </authorList>
    </citation>
    <scope>NUCLEOTIDE SEQUENCE</scope>
</reference>
<keyword evidence="2" id="KW-0472">Membrane</keyword>
<evidence type="ECO:0000256" key="1">
    <source>
        <dbReference type="ARBA" id="ARBA00004370"/>
    </source>
</evidence>
<sequence>MPCDFGPPSAISDTGRSNAQRFAFRLVNAGNSLITATLAIFVEEVSLVYVAYDGDIEVYEVKTTNINSPTGSLLQTIDNVQSVQDIGWEEGSDNITITTDNQVFLYPLETCSESSSCVECTGEDSFPLCGWCTVEDKCSRRSHCLDSSQPGRWVQSSSECIFTAVSPAQFTLDSPTILHVTATPPLPNNLTYNCSFSAPGDKFTLVVPAIEVAAGTQYQCHIANVATFLDSVKRVTHFSFVSVEVGVPFATSENTLTIFNCSAAKSCVDCLGTEGACGWCLYGGICSGISEPCPGL</sequence>
<dbReference type="PANTHER" id="PTHR22625">
    <property type="entry name" value="PLEXIN"/>
    <property type="match status" value="1"/>
</dbReference>
<proteinExistence type="predicted"/>
<evidence type="ECO:0000256" key="3">
    <source>
        <dbReference type="ARBA" id="ARBA00023180"/>
    </source>
</evidence>
<dbReference type="SMART" id="SM00423">
    <property type="entry name" value="PSI"/>
    <property type="match status" value="2"/>
</dbReference>
<dbReference type="InterPro" id="IPR002165">
    <property type="entry name" value="Plexin_repeat"/>
</dbReference>
<dbReference type="GO" id="GO:0017154">
    <property type="term" value="F:semaphorin receptor activity"/>
    <property type="evidence" value="ECO:0007669"/>
    <property type="project" value="InterPro"/>
</dbReference>
<comment type="subcellular location">
    <subcellularLocation>
        <location evidence="1">Membrane</location>
    </subcellularLocation>
</comment>
<dbReference type="EMBL" id="CASHTH010004327">
    <property type="protein sequence ID" value="CAI8056130.1"/>
    <property type="molecule type" value="Genomic_DNA"/>
</dbReference>
<dbReference type="InterPro" id="IPR016201">
    <property type="entry name" value="PSI"/>
</dbReference>
<dbReference type="GO" id="GO:0002116">
    <property type="term" value="C:semaphorin receptor complex"/>
    <property type="evidence" value="ECO:0007669"/>
    <property type="project" value="TreeGrafter"/>
</dbReference>
<feature type="domain" description="PSI" evidence="4">
    <location>
        <begin position="260"/>
        <end position="294"/>
    </location>
</feature>
<dbReference type="InterPro" id="IPR031148">
    <property type="entry name" value="Plexin"/>
</dbReference>
<evidence type="ECO:0000256" key="2">
    <source>
        <dbReference type="ARBA" id="ARBA00023136"/>
    </source>
</evidence>
<dbReference type="Proteomes" id="UP001174909">
    <property type="component" value="Unassembled WGS sequence"/>
</dbReference>
<evidence type="ECO:0000313" key="5">
    <source>
        <dbReference type="EMBL" id="CAI8056130.1"/>
    </source>
</evidence>
<dbReference type="GO" id="GO:0030334">
    <property type="term" value="P:regulation of cell migration"/>
    <property type="evidence" value="ECO:0007669"/>
    <property type="project" value="TreeGrafter"/>
</dbReference>